<proteinExistence type="predicted"/>
<keyword evidence="1" id="KW-0812">Transmembrane</keyword>
<keyword evidence="1" id="KW-1133">Transmembrane helix</keyword>
<evidence type="ECO:0008006" key="4">
    <source>
        <dbReference type="Google" id="ProtNLM"/>
    </source>
</evidence>
<reference evidence="2 3" key="1">
    <citation type="submission" date="2014-07" db="EMBL/GenBank/DDBJ databases">
        <title>Unique and conserved regions in Vibrio harveyi and related species in comparison with the shrimp pathogen Vibrio harveyi CAIM 1792.</title>
        <authorList>
            <person name="Espinoza-Valles I."/>
            <person name="Vora G."/>
            <person name="Leekitcharoenphon P."/>
            <person name="Ussery D."/>
            <person name="Hoj L."/>
            <person name="Gomez-Gil B."/>
        </authorList>
    </citation>
    <scope>NUCLEOTIDE SEQUENCE [LARGE SCALE GENOMIC DNA]</scope>
    <source>
        <strain evidence="3">CAIM 1854 / LMG 25443</strain>
    </source>
</reference>
<dbReference type="PATRIC" id="fig|1229493.5.peg.1094"/>
<gene>
    <name evidence="2" type="ORF">H735_10050</name>
</gene>
<sequence length="121" mass="13350">MVKTSLIDNKAQILLTIAGSLALFVIALLITVLDLNIYASVGALILSMLCGWGCCSIGYMLGNRWISVEKELPPKNGRYLANLNGSVVAIVPFYNGKWQDSDKADCITHWMSVPYKPRPEF</sequence>
<feature type="transmembrane region" description="Helical" evidence="1">
    <location>
        <begin position="37"/>
        <end position="61"/>
    </location>
</feature>
<evidence type="ECO:0000313" key="2">
    <source>
        <dbReference type="EMBL" id="KIF53259.1"/>
    </source>
</evidence>
<dbReference type="AlphaFoldDB" id="A0A0C1ZAS3"/>
<evidence type="ECO:0000313" key="3">
    <source>
        <dbReference type="Proteomes" id="UP000031586"/>
    </source>
</evidence>
<protein>
    <recommendedName>
        <fullName evidence="4">DUF551 domain-containing protein</fullName>
    </recommendedName>
</protein>
<evidence type="ECO:0000256" key="1">
    <source>
        <dbReference type="SAM" id="Phobius"/>
    </source>
</evidence>
<keyword evidence="1" id="KW-0472">Membrane</keyword>
<dbReference type="RefSeq" id="WP_020194451.1">
    <property type="nucleotide sequence ID" value="NZ_BAOH01000005.1"/>
</dbReference>
<organism evidence="2 3">
    <name type="scientific">Vibrio owensii CAIM 1854 = LMG 25443</name>
    <dbReference type="NCBI Taxonomy" id="1229493"/>
    <lineage>
        <taxon>Bacteria</taxon>
        <taxon>Pseudomonadati</taxon>
        <taxon>Pseudomonadota</taxon>
        <taxon>Gammaproteobacteria</taxon>
        <taxon>Vibrionales</taxon>
        <taxon>Vibrionaceae</taxon>
        <taxon>Vibrio</taxon>
    </lineage>
</organism>
<name>A0A0C1ZAS3_9VIBR</name>
<comment type="caution">
    <text evidence="2">The sequence shown here is derived from an EMBL/GenBank/DDBJ whole genome shotgun (WGS) entry which is preliminary data.</text>
</comment>
<dbReference type="Proteomes" id="UP000031586">
    <property type="component" value="Unassembled WGS sequence"/>
</dbReference>
<accession>A0A0C1ZAS3</accession>
<dbReference type="EMBL" id="JPRD01000015">
    <property type="protein sequence ID" value="KIF53259.1"/>
    <property type="molecule type" value="Genomic_DNA"/>
</dbReference>
<feature type="transmembrane region" description="Helical" evidence="1">
    <location>
        <begin position="12"/>
        <end position="31"/>
    </location>
</feature>